<gene>
    <name evidence="3" type="ORF">VSH64_19825</name>
</gene>
<keyword evidence="2" id="KW-0812">Transmembrane</keyword>
<keyword evidence="2" id="KW-1133">Transmembrane helix</keyword>
<dbReference type="EMBL" id="CP142149">
    <property type="protein sequence ID" value="WSE34316.1"/>
    <property type="molecule type" value="Genomic_DNA"/>
</dbReference>
<dbReference type="Proteomes" id="UP001330812">
    <property type="component" value="Chromosome"/>
</dbReference>
<name>A0ABZ1IKA4_9PSEU</name>
<keyword evidence="4" id="KW-1185">Reference proteome</keyword>
<protein>
    <recommendedName>
        <fullName evidence="5">Secreted protein</fullName>
    </recommendedName>
</protein>
<reference evidence="3 4" key="1">
    <citation type="journal article" date="2015" name="Int. J. Syst. Evol. Microbiol.">
        <title>Amycolatopsis rhabdoformis sp. nov., an actinomycete isolated from a tropical forest soil.</title>
        <authorList>
            <person name="Souza W.R."/>
            <person name="Silva R.E."/>
            <person name="Goodfellow M."/>
            <person name="Busarakam K."/>
            <person name="Figueiro F.S."/>
            <person name="Ferreira D."/>
            <person name="Rodrigues-Filho E."/>
            <person name="Moraes L.A.B."/>
            <person name="Zucchi T.D."/>
        </authorList>
    </citation>
    <scope>NUCLEOTIDE SEQUENCE [LARGE SCALE GENOMIC DNA]</scope>
    <source>
        <strain evidence="3 4">NCIMB 14900</strain>
    </source>
</reference>
<evidence type="ECO:0000313" key="4">
    <source>
        <dbReference type="Proteomes" id="UP001330812"/>
    </source>
</evidence>
<dbReference type="RefSeq" id="WP_326837120.1">
    <property type="nucleotide sequence ID" value="NZ_CP142149.1"/>
</dbReference>
<evidence type="ECO:0000313" key="3">
    <source>
        <dbReference type="EMBL" id="WSE34316.1"/>
    </source>
</evidence>
<keyword evidence="2" id="KW-0472">Membrane</keyword>
<feature type="transmembrane region" description="Helical" evidence="2">
    <location>
        <begin position="6"/>
        <end position="25"/>
    </location>
</feature>
<feature type="compositionally biased region" description="Basic and acidic residues" evidence="1">
    <location>
        <begin position="217"/>
        <end position="229"/>
    </location>
</feature>
<evidence type="ECO:0000256" key="2">
    <source>
        <dbReference type="SAM" id="Phobius"/>
    </source>
</evidence>
<feature type="compositionally biased region" description="Basic and acidic residues" evidence="1">
    <location>
        <begin position="178"/>
        <end position="210"/>
    </location>
</feature>
<evidence type="ECO:0008006" key="5">
    <source>
        <dbReference type="Google" id="ProtNLM"/>
    </source>
</evidence>
<feature type="region of interest" description="Disordered" evidence="1">
    <location>
        <begin position="175"/>
        <end position="229"/>
    </location>
</feature>
<proteinExistence type="predicted"/>
<accession>A0ABZ1IKA4</accession>
<organism evidence="3 4">
    <name type="scientific">Amycolatopsis rhabdoformis</name>
    <dbReference type="NCBI Taxonomy" id="1448059"/>
    <lineage>
        <taxon>Bacteria</taxon>
        <taxon>Bacillati</taxon>
        <taxon>Actinomycetota</taxon>
        <taxon>Actinomycetes</taxon>
        <taxon>Pseudonocardiales</taxon>
        <taxon>Pseudonocardiaceae</taxon>
        <taxon>Amycolatopsis</taxon>
    </lineage>
</organism>
<evidence type="ECO:0000256" key="1">
    <source>
        <dbReference type="SAM" id="MobiDB-lite"/>
    </source>
</evidence>
<sequence>MPTWLIVVIVVVAVVVIGAVAWLVVQESQRKRLQRQFGPEYSRAVQESDSPRAAQRELAERERRHRDLDIRPLSASARERYTQHWGLIQEKFVDRPAGSLDEADDLLVAVMSERGYPTEGYDQQLSDLSVRHSRTLEHYRAAHETHRRHAESALSTEELRSAMVHYRTVFEDLLTDQAEPRHGTGNRTAEDRTDDNRATENRGPDVRSPEHTGALGGDRRGAHERNGDR</sequence>